<organism evidence="2 3">
    <name type="scientific">Necator americanus</name>
    <name type="common">Human hookworm</name>
    <dbReference type="NCBI Taxonomy" id="51031"/>
    <lineage>
        <taxon>Eukaryota</taxon>
        <taxon>Metazoa</taxon>
        <taxon>Ecdysozoa</taxon>
        <taxon>Nematoda</taxon>
        <taxon>Chromadorea</taxon>
        <taxon>Rhabditida</taxon>
        <taxon>Rhabditina</taxon>
        <taxon>Rhabditomorpha</taxon>
        <taxon>Strongyloidea</taxon>
        <taxon>Ancylostomatidae</taxon>
        <taxon>Bunostominae</taxon>
        <taxon>Necator</taxon>
    </lineage>
</organism>
<evidence type="ECO:0000313" key="3">
    <source>
        <dbReference type="Proteomes" id="UP001303046"/>
    </source>
</evidence>
<dbReference type="Proteomes" id="UP001303046">
    <property type="component" value="Unassembled WGS sequence"/>
</dbReference>
<reference evidence="2 3" key="1">
    <citation type="submission" date="2023-08" db="EMBL/GenBank/DDBJ databases">
        <title>A Necator americanus chromosomal reference genome.</title>
        <authorList>
            <person name="Ilik V."/>
            <person name="Petrzelkova K.J."/>
            <person name="Pardy F."/>
            <person name="Fuh T."/>
            <person name="Niatou-Singa F.S."/>
            <person name="Gouil Q."/>
            <person name="Baker L."/>
            <person name="Ritchie M.E."/>
            <person name="Jex A.R."/>
            <person name="Gazzola D."/>
            <person name="Li H."/>
            <person name="Toshio Fujiwara R."/>
            <person name="Zhan B."/>
            <person name="Aroian R.V."/>
            <person name="Pafco B."/>
            <person name="Schwarz E.M."/>
        </authorList>
    </citation>
    <scope>NUCLEOTIDE SEQUENCE [LARGE SCALE GENOMIC DNA]</scope>
    <source>
        <strain evidence="2 3">Aroian</strain>
        <tissue evidence="2">Whole animal</tissue>
    </source>
</reference>
<protein>
    <submittedName>
        <fullName evidence="2">Uncharacterized protein</fullName>
    </submittedName>
</protein>
<accession>A0ABR1CIV7</accession>
<evidence type="ECO:0000313" key="2">
    <source>
        <dbReference type="EMBL" id="KAK6738337.1"/>
    </source>
</evidence>
<gene>
    <name evidence="2" type="primary">Necator_chrII.g8241</name>
    <name evidence="2" type="ORF">RB195_020447</name>
</gene>
<name>A0ABR1CIV7_NECAM</name>
<feature type="transmembrane region" description="Helical" evidence="1">
    <location>
        <begin position="29"/>
        <end position="50"/>
    </location>
</feature>
<keyword evidence="1" id="KW-1133">Transmembrane helix</keyword>
<proteinExistence type="predicted"/>
<evidence type="ECO:0000256" key="1">
    <source>
        <dbReference type="SAM" id="Phobius"/>
    </source>
</evidence>
<dbReference type="EMBL" id="JAVFWL010000002">
    <property type="protein sequence ID" value="KAK6738337.1"/>
    <property type="molecule type" value="Genomic_DNA"/>
</dbReference>
<keyword evidence="3" id="KW-1185">Reference proteome</keyword>
<keyword evidence="1" id="KW-0472">Membrane</keyword>
<sequence length="110" mass="12583">MQYFHVRPIKNDEPQSTRGVEMSILEMKLLALLILFTAVLFLSVGSVAGLKGSEKQRIKRQYYGYSYPSYQFYGYNYPSYQSGINPLGLARRAASMFIPSGGWWNRNQNG</sequence>
<comment type="caution">
    <text evidence="2">The sequence shown here is derived from an EMBL/GenBank/DDBJ whole genome shotgun (WGS) entry which is preliminary data.</text>
</comment>
<keyword evidence="1" id="KW-0812">Transmembrane</keyword>